<gene>
    <name evidence="1" type="ORF">P344_05715</name>
</gene>
<dbReference type="Proteomes" id="UP000019260">
    <property type="component" value="Chromosome"/>
</dbReference>
<dbReference type="EMBL" id="CP006720">
    <property type="protein sequence ID" value="AHI58451.1"/>
    <property type="molecule type" value="Genomic_DNA"/>
</dbReference>
<proteinExistence type="predicted"/>
<dbReference type="HOGENOM" id="CLU_2883644_0_0_14"/>
<protein>
    <submittedName>
        <fullName evidence="1">Uncharacterized protein</fullName>
    </submittedName>
</protein>
<dbReference type="KEGG" id="smia:P344_05715"/>
<dbReference type="PATRIC" id="fig|838561.3.peg.1091"/>
<dbReference type="STRING" id="838561.P344_05715"/>
<evidence type="ECO:0000313" key="2">
    <source>
        <dbReference type="Proteomes" id="UP000019260"/>
    </source>
</evidence>
<dbReference type="AlphaFoldDB" id="W6AN51"/>
<organism evidence="1 2">
    <name type="scientific">Spiroplasma mirum ATCC 29335</name>
    <dbReference type="NCBI Taxonomy" id="838561"/>
    <lineage>
        <taxon>Bacteria</taxon>
        <taxon>Bacillati</taxon>
        <taxon>Mycoplasmatota</taxon>
        <taxon>Mollicutes</taxon>
        <taxon>Entomoplasmatales</taxon>
        <taxon>Spiroplasmataceae</taxon>
        <taxon>Spiroplasma</taxon>
    </lineage>
</organism>
<dbReference type="eggNOG" id="COG1263">
    <property type="taxonomic scope" value="Bacteria"/>
</dbReference>
<accession>W6AN51</accession>
<reference evidence="1 2" key="1">
    <citation type="submission" date="2013-09" db="EMBL/GenBank/DDBJ databases">
        <title>Complete genome sequence of Spiroplasma mirum suckling mouse cataract agent.</title>
        <authorList>
            <person name="Landry C.A."/>
            <person name="Bastian F.O."/>
            <person name="Thune R.L."/>
        </authorList>
    </citation>
    <scope>NUCLEOTIDE SEQUENCE [LARGE SCALE GENOMIC DNA]</scope>
    <source>
        <strain evidence="1 2">SMCA</strain>
    </source>
</reference>
<name>W6AN51_9MOLU</name>
<keyword evidence="2" id="KW-1185">Reference proteome</keyword>
<sequence>MGIRLGFGFSAGLINYLISVPKSWIMSLQHDNVGSRIVANPVMSLSNFNGNGSYLLFYLVLIN</sequence>
<evidence type="ECO:0000313" key="1">
    <source>
        <dbReference type="EMBL" id="AHI58451.1"/>
    </source>
</evidence>